<sequence length="74" mass="7369">MSGTDTARDSIAQAIGRSGGSKGPPRALDRSGRAAASTAGPPAISSAGPCADVCTDVMRPPFSEPLNTLTNQPT</sequence>
<dbReference type="EMBL" id="BLWD01000001">
    <property type="protein sequence ID" value="GFN07937.1"/>
    <property type="molecule type" value="Genomic_DNA"/>
</dbReference>
<organism evidence="2 3">
    <name type="scientific">Streptomyces microflavus</name>
    <name type="common">Streptomyces lipmanii</name>
    <dbReference type="NCBI Taxonomy" id="1919"/>
    <lineage>
        <taxon>Bacteria</taxon>
        <taxon>Bacillati</taxon>
        <taxon>Actinomycetota</taxon>
        <taxon>Actinomycetes</taxon>
        <taxon>Kitasatosporales</taxon>
        <taxon>Streptomycetaceae</taxon>
        <taxon>Streptomyces</taxon>
    </lineage>
</organism>
<name>A0A7J0D1P9_STRMI</name>
<comment type="caution">
    <text evidence="2">The sequence shown here is derived from an EMBL/GenBank/DDBJ whole genome shotgun (WGS) entry which is preliminary data.</text>
</comment>
<feature type="region of interest" description="Disordered" evidence="1">
    <location>
        <begin position="1"/>
        <end position="49"/>
    </location>
</feature>
<accession>A0A7J0D1P9</accession>
<evidence type="ECO:0000256" key="1">
    <source>
        <dbReference type="SAM" id="MobiDB-lite"/>
    </source>
</evidence>
<evidence type="ECO:0000313" key="2">
    <source>
        <dbReference type="EMBL" id="GFN07937.1"/>
    </source>
</evidence>
<proteinExistence type="predicted"/>
<reference evidence="2 3" key="1">
    <citation type="submission" date="2020-05" db="EMBL/GenBank/DDBJ databases">
        <title>Whole genome shotgun sequence of Streptomyces microflavus NBRC 13062.</title>
        <authorList>
            <person name="Komaki H."/>
            <person name="Tamura T."/>
        </authorList>
    </citation>
    <scope>NUCLEOTIDE SEQUENCE [LARGE SCALE GENOMIC DNA]</scope>
    <source>
        <strain evidence="2 3">NBRC 13062</strain>
    </source>
</reference>
<protein>
    <submittedName>
        <fullName evidence="2">Uncharacterized protein</fullName>
    </submittedName>
</protein>
<dbReference type="Proteomes" id="UP000498740">
    <property type="component" value="Unassembled WGS sequence"/>
</dbReference>
<gene>
    <name evidence="2" type="ORF">Smic_64930</name>
</gene>
<dbReference type="AlphaFoldDB" id="A0A7J0D1P9"/>
<evidence type="ECO:0000313" key="3">
    <source>
        <dbReference type="Proteomes" id="UP000498740"/>
    </source>
</evidence>